<accession>A0A9W9HAR8</accession>
<feature type="transmembrane region" description="Helical" evidence="2">
    <location>
        <begin position="232"/>
        <end position="260"/>
    </location>
</feature>
<gene>
    <name evidence="3" type="ORF">N7476_006583</name>
</gene>
<protein>
    <submittedName>
        <fullName evidence="3">Uncharacterized protein</fullName>
    </submittedName>
</protein>
<proteinExistence type="predicted"/>
<keyword evidence="2" id="KW-0472">Membrane</keyword>
<keyword evidence="2" id="KW-1133">Transmembrane helix</keyword>
<organism evidence="3 4">
    <name type="scientific">Penicillium atrosanguineum</name>
    <dbReference type="NCBI Taxonomy" id="1132637"/>
    <lineage>
        <taxon>Eukaryota</taxon>
        <taxon>Fungi</taxon>
        <taxon>Dikarya</taxon>
        <taxon>Ascomycota</taxon>
        <taxon>Pezizomycotina</taxon>
        <taxon>Eurotiomycetes</taxon>
        <taxon>Eurotiomycetidae</taxon>
        <taxon>Eurotiales</taxon>
        <taxon>Aspergillaceae</taxon>
        <taxon>Penicillium</taxon>
    </lineage>
</organism>
<evidence type="ECO:0000256" key="1">
    <source>
        <dbReference type="SAM" id="MobiDB-lite"/>
    </source>
</evidence>
<evidence type="ECO:0000313" key="3">
    <source>
        <dbReference type="EMBL" id="KAJ5316276.1"/>
    </source>
</evidence>
<comment type="caution">
    <text evidence="3">The sequence shown here is derived from an EMBL/GenBank/DDBJ whole genome shotgun (WGS) entry which is preliminary data.</text>
</comment>
<feature type="transmembrane region" description="Helical" evidence="2">
    <location>
        <begin position="272"/>
        <end position="298"/>
    </location>
</feature>
<evidence type="ECO:0000313" key="4">
    <source>
        <dbReference type="Proteomes" id="UP001147746"/>
    </source>
</evidence>
<sequence>MSDSWNDVHVDINQKELYEVELAFEGLWVLAFLIFIAATVLIRLRKHEGAKVLPLWAIFAAQFLYLLVAIFQTVDVSQNLQAALGAASILSWGTPAATRYYTLLAFEQLFRALAAPLTFYVFYSVIHLVLGALGKMKNPYWKTRIFHWACLALLTAFSLVVWCLETAIYSWESRVEYESREGLAKELTLIRSTHYIQAAYYILLCLAAWENMGWTIFLAIKTVRSRTRLMLPSLFLLFGGIFWFAMNFLSTLSIIAYTIIPATSRPNNTTTGLGNTVITVVTVIMSLTSWTGILLFCFRFASVQKEGEGPSPVQNREDWAETSHLSPPSPSMQHSYRPPWSNESYSSWQEDPQNLAAEADSSTVRGEMEAGRLCHEADAGRPIHEADASNALVSLF</sequence>
<keyword evidence="4" id="KW-1185">Reference proteome</keyword>
<feature type="compositionally biased region" description="Polar residues" evidence="1">
    <location>
        <begin position="323"/>
        <end position="334"/>
    </location>
</feature>
<feature type="transmembrane region" description="Helical" evidence="2">
    <location>
        <begin position="26"/>
        <end position="44"/>
    </location>
</feature>
<dbReference type="Proteomes" id="UP001147746">
    <property type="component" value="Unassembled WGS sequence"/>
</dbReference>
<feature type="transmembrane region" description="Helical" evidence="2">
    <location>
        <begin position="109"/>
        <end position="133"/>
    </location>
</feature>
<feature type="transmembrane region" description="Helical" evidence="2">
    <location>
        <begin position="198"/>
        <end position="220"/>
    </location>
</feature>
<feature type="transmembrane region" description="Helical" evidence="2">
    <location>
        <begin position="145"/>
        <end position="171"/>
    </location>
</feature>
<evidence type="ECO:0000256" key="2">
    <source>
        <dbReference type="SAM" id="Phobius"/>
    </source>
</evidence>
<feature type="compositionally biased region" description="Polar residues" evidence="1">
    <location>
        <begin position="341"/>
        <end position="352"/>
    </location>
</feature>
<name>A0A9W9HAR8_9EURO</name>
<reference evidence="3" key="2">
    <citation type="journal article" date="2023" name="IMA Fungus">
        <title>Comparative genomic study of the Penicillium genus elucidates a diverse pangenome and 15 lateral gene transfer events.</title>
        <authorList>
            <person name="Petersen C."/>
            <person name="Sorensen T."/>
            <person name="Nielsen M.R."/>
            <person name="Sondergaard T.E."/>
            <person name="Sorensen J.L."/>
            <person name="Fitzpatrick D.A."/>
            <person name="Frisvad J.C."/>
            <person name="Nielsen K.L."/>
        </authorList>
    </citation>
    <scope>NUCLEOTIDE SEQUENCE</scope>
    <source>
        <strain evidence="3">IBT 21472</strain>
    </source>
</reference>
<reference evidence="3" key="1">
    <citation type="submission" date="2022-12" db="EMBL/GenBank/DDBJ databases">
        <authorList>
            <person name="Petersen C."/>
        </authorList>
    </citation>
    <scope>NUCLEOTIDE SEQUENCE</scope>
    <source>
        <strain evidence="3">IBT 21472</strain>
    </source>
</reference>
<feature type="region of interest" description="Disordered" evidence="1">
    <location>
        <begin position="308"/>
        <end position="367"/>
    </location>
</feature>
<feature type="transmembrane region" description="Helical" evidence="2">
    <location>
        <begin position="56"/>
        <end position="74"/>
    </location>
</feature>
<dbReference type="AlphaFoldDB" id="A0A9W9HAR8"/>
<keyword evidence="2" id="KW-0812">Transmembrane</keyword>
<dbReference type="OrthoDB" id="4361430at2759"/>
<dbReference type="EMBL" id="JAPZBO010000005">
    <property type="protein sequence ID" value="KAJ5316276.1"/>
    <property type="molecule type" value="Genomic_DNA"/>
</dbReference>